<sequence>MNNIHVSNSVIGTINTGSIGTIDQTISALIQLGEVSVATAVKELTEAIINSSNLTPNQKNKLVETISFVSTEAATPKENRKTAIGFDLLDNGLKIIKVADDLFDVYQKYWPILVSVFS</sequence>
<gene>
    <name evidence="1" type="ORF">DM484_31020</name>
</gene>
<reference evidence="1 2" key="1">
    <citation type="journal article" date="2018" name="Aquat. Microb. Ecol.">
        <title>Gammaproteobacterial methanotrophs dominate.</title>
        <authorList>
            <person name="Rissanen A.J."/>
            <person name="Saarenheimo J."/>
            <person name="Tiirola M."/>
            <person name="Peura S."/>
            <person name="Aalto S.L."/>
            <person name="Karvinen A."/>
            <person name="Nykanen H."/>
        </authorList>
    </citation>
    <scope>NUCLEOTIDE SEQUENCE [LARGE SCALE GENOMIC DNA]</scope>
    <source>
        <strain evidence="1">AMbin10</strain>
    </source>
</reference>
<organism evidence="1 2">
    <name type="scientific">Candidatus Methylumidiphilus alinenensis</name>
    <dbReference type="NCBI Taxonomy" id="2202197"/>
    <lineage>
        <taxon>Bacteria</taxon>
        <taxon>Pseudomonadati</taxon>
        <taxon>Pseudomonadota</taxon>
        <taxon>Gammaproteobacteria</taxon>
        <taxon>Methylococcales</taxon>
        <taxon>Candidatus Methylumidiphilus</taxon>
    </lineage>
</organism>
<comment type="caution">
    <text evidence="1">The sequence shown here is derived from an EMBL/GenBank/DDBJ whole genome shotgun (WGS) entry which is preliminary data.</text>
</comment>
<name>A0A2W4Q8J7_9GAMM</name>
<evidence type="ECO:0000313" key="2">
    <source>
        <dbReference type="Proteomes" id="UP000249396"/>
    </source>
</evidence>
<dbReference type="AlphaFoldDB" id="A0A2W4Q8J7"/>
<dbReference type="Proteomes" id="UP000249396">
    <property type="component" value="Unassembled WGS sequence"/>
</dbReference>
<dbReference type="EMBL" id="QJPH01000597">
    <property type="protein sequence ID" value="PZN68691.1"/>
    <property type="molecule type" value="Genomic_DNA"/>
</dbReference>
<protein>
    <submittedName>
        <fullName evidence="1">Uncharacterized protein</fullName>
    </submittedName>
</protein>
<evidence type="ECO:0000313" key="1">
    <source>
        <dbReference type="EMBL" id="PZN68691.1"/>
    </source>
</evidence>
<proteinExistence type="predicted"/>
<accession>A0A2W4Q8J7</accession>